<accession>A0A211ZSI4</accession>
<dbReference type="OrthoDB" id="7065657at2"/>
<keyword evidence="2" id="KW-0805">Transcription regulation</keyword>
<reference evidence="7" key="1">
    <citation type="submission" date="2017-05" db="EMBL/GenBank/DDBJ databases">
        <authorList>
            <person name="Macchi M."/>
            <person name="Festa S."/>
            <person name="Coppotelli B.M."/>
            <person name="Morelli I.S."/>
        </authorList>
    </citation>
    <scope>NUCLEOTIDE SEQUENCE [LARGE SCALE GENOMIC DNA]</scope>
    <source>
        <strain evidence="7">I</strain>
    </source>
</reference>
<organism evidence="6 7">
    <name type="scientific">Inquilinus limosus</name>
    <dbReference type="NCBI Taxonomy" id="171674"/>
    <lineage>
        <taxon>Bacteria</taxon>
        <taxon>Pseudomonadati</taxon>
        <taxon>Pseudomonadota</taxon>
        <taxon>Alphaproteobacteria</taxon>
        <taxon>Rhodospirillales</taxon>
        <taxon>Rhodospirillaceae</taxon>
        <taxon>Inquilinus</taxon>
    </lineage>
</organism>
<sequence length="327" mass="34802">MDDQVSLATRAAWLSYVRRLTQGEIADRLGVSRVKVHRLISLAEELGLVSVHIAGRPAECLKLEDGLIDRYSLGFCRVVPAIDEEDQPFEALGAEGAAYLSRYLETAGDKVIGVSHGRTLAALVNRLPRVAAPETKFVSLMGSLTRKSAANPFDVVQRLADKTGGEGYFMPVPMAADSLGDKAVMLSQKSVQAVLALAHRATLCLVGIGELGPQAHMLQTGVLTREEYDDLRAKGAVGDLVAQFLDAEGRHVASEVNDRALSVGLDDLKGRRVVAIAGGAIKADAITAALMSGMVTDLIIDESAAVAMAARRGARPPPRRQGLRETS</sequence>
<evidence type="ECO:0000256" key="2">
    <source>
        <dbReference type="ARBA" id="ARBA00023015"/>
    </source>
</evidence>
<dbReference type="AlphaFoldDB" id="A0A211ZSI4"/>
<comment type="caution">
    <text evidence="6">The sequence shown here is derived from an EMBL/GenBank/DDBJ whole genome shotgun (WGS) entry which is preliminary data.</text>
</comment>
<evidence type="ECO:0000313" key="6">
    <source>
        <dbReference type="EMBL" id="OWJ68164.1"/>
    </source>
</evidence>
<dbReference type="PANTHER" id="PTHR34294:SF1">
    <property type="entry name" value="TRANSCRIPTIONAL REGULATOR LSRR"/>
    <property type="match status" value="1"/>
</dbReference>
<dbReference type="PANTHER" id="PTHR34294">
    <property type="entry name" value="TRANSCRIPTIONAL REGULATOR-RELATED"/>
    <property type="match status" value="1"/>
</dbReference>
<dbReference type="GO" id="GO:0030246">
    <property type="term" value="F:carbohydrate binding"/>
    <property type="evidence" value="ECO:0007669"/>
    <property type="project" value="InterPro"/>
</dbReference>
<name>A0A211ZSI4_9PROT</name>
<dbReference type="Pfam" id="PF04198">
    <property type="entry name" value="Sugar-bind"/>
    <property type="match status" value="1"/>
</dbReference>
<comment type="similarity">
    <text evidence="1">Belongs to the SorC transcriptional regulatory family.</text>
</comment>
<evidence type="ECO:0000256" key="4">
    <source>
        <dbReference type="ARBA" id="ARBA00023163"/>
    </source>
</evidence>
<feature type="domain" description="Sugar-binding" evidence="5">
    <location>
        <begin position="57"/>
        <end position="307"/>
    </location>
</feature>
<evidence type="ECO:0000313" key="7">
    <source>
        <dbReference type="Proteomes" id="UP000196655"/>
    </source>
</evidence>
<dbReference type="InterPro" id="IPR051054">
    <property type="entry name" value="SorC_transcr_regulators"/>
</dbReference>
<dbReference type="STRING" id="1122125.GCA_000423185_01945"/>
<proteinExistence type="inferred from homology"/>
<dbReference type="InterPro" id="IPR036388">
    <property type="entry name" value="WH-like_DNA-bd_sf"/>
</dbReference>
<dbReference type="SUPFAM" id="SSF100950">
    <property type="entry name" value="NagB/RpiA/CoA transferase-like"/>
    <property type="match status" value="1"/>
</dbReference>
<keyword evidence="7" id="KW-1185">Reference proteome</keyword>
<dbReference type="Gene3D" id="3.40.50.1360">
    <property type="match status" value="1"/>
</dbReference>
<dbReference type="GO" id="GO:0003677">
    <property type="term" value="F:DNA binding"/>
    <property type="evidence" value="ECO:0007669"/>
    <property type="project" value="UniProtKB-KW"/>
</dbReference>
<dbReference type="Gene3D" id="1.10.10.10">
    <property type="entry name" value="Winged helix-like DNA-binding domain superfamily/Winged helix DNA-binding domain"/>
    <property type="match status" value="1"/>
</dbReference>
<dbReference type="InterPro" id="IPR037171">
    <property type="entry name" value="NagB/RpiA_transferase-like"/>
</dbReference>
<gene>
    <name evidence="6" type="ORF">BWR60_05690</name>
</gene>
<evidence type="ECO:0000256" key="1">
    <source>
        <dbReference type="ARBA" id="ARBA00010466"/>
    </source>
</evidence>
<keyword evidence="3" id="KW-0238">DNA-binding</keyword>
<dbReference type="EMBL" id="NHON01000007">
    <property type="protein sequence ID" value="OWJ68164.1"/>
    <property type="molecule type" value="Genomic_DNA"/>
</dbReference>
<dbReference type="RefSeq" id="WP_088150041.1">
    <property type="nucleotide sequence ID" value="NZ_NHON01000007.1"/>
</dbReference>
<protein>
    <recommendedName>
        <fullName evidence="5">Sugar-binding domain-containing protein</fullName>
    </recommendedName>
</protein>
<keyword evidence="4" id="KW-0804">Transcription</keyword>
<dbReference type="Proteomes" id="UP000196655">
    <property type="component" value="Unassembled WGS sequence"/>
</dbReference>
<dbReference type="InterPro" id="IPR007324">
    <property type="entry name" value="Sugar-bd_dom_put"/>
</dbReference>
<evidence type="ECO:0000256" key="3">
    <source>
        <dbReference type="ARBA" id="ARBA00023125"/>
    </source>
</evidence>
<evidence type="ECO:0000259" key="5">
    <source>
        <dbReference type="Pfam" id="PF04198"/>
    </source>
</evidence>